<dbReference type="GO" id="GO:0004721">
    <property type="term" value="F:phosphoprotein phosphatase activity"/>
    <property type="evidence" value="ECO:0007669"/>
    <property type="project" value="TreeGrafter"/>
</dbReference>
<sequence>MIGLFLKSRRLELIYCGSLLLLFLVVFFLFNLPMAPYLLSAAITLFMTALYMAIRFVGFKQQTELAERNAELEERLHELRNEQIDYQHEIESYFLLWVHQMKTPITATKLLLESPDDDVVRRVRHEILQIDNYTNLTLSYLKLMNNSTDMVFAPVRLDDLIKPLIKRYSIQFIHYQTRLHYEPIQSEVLTDAKWMSILVEQLLNNALKYARGKDVWIEYDEKSGTLSVRDNGVGISAGDLPKIFDRGFSGFNGRLSDKSSGIGLFIAENISRKLNQQITVSSELGQGTIFSVHLTSTD</sequence>
<accession>A0A4R6BWX3</accession>
<name>A0A4R6BWX3_9STAP</name>
<evidence type="ECO:0000256" key="3">
    <source>
        <dbReference type="ARBA" id="ARBA00012438"/>
    </source>
</evidence>
<protein>
    <recommendedName>
        <fullName evidence="3">histidine kinase</fullName>
        <ecNumber evidence="3">2.7.13.3</ecNumber>
    </recommendedName>
    <alternativeName>
        <fullName evidence="13">Glycopeptide resistance-associated protein S</fullName>
    </alternativeName>
</protein>
<dbReference type="PANTHER" id="PTHR45453">
    <property type="entry name" value="PHOSPHATE REGULON SENSOR PROTEIN PHOR"/>
    <property type="match status" value="1"/>
</dbReference>
<reference evidence="17 18" key="1">
    <citation type="submission" date="2019-01" db="EMBL/GenBank/DDBJ databases">
        <title>Draft genome sequences of the type strains of six Macrococcus species.</title>
        <authorList>
            <person name="Mazhar S."/>
            <person name="Altermann E."/>
            <person name="Hill C."/>
            <person name="Mcauliffe O."/>
        </authorList>
    </citation>
    <scope>NUCLEOTIDE SEQUENCE [LARGE SCALE GENOMIC DNA]</scope>
    <source>
        <strain evidence="17 18">ATCC 51825</strain>
    </source>
</reference>
<evidence type="ECO:0000256" key="14">
    <source>
        <dbReference type="SAM" id="Coils"/>
    </source>
</evidence>
<keyword evidence="11" id="KW-0902">Two-component regulatory system</keyword>
<keyword evidence="6 15" id="KW-0812">Transmembrane</keyword>
<dbReference type="SUPFAM" id="SSF55874">
    <property type="entry name" value="ATPase domain of HSP90 chaperone/DNA topoisomerase II/histidine kinase"/>
    <property type="match status" value="1"/>
</dbReference>
<keyword evidence="10 15" id="KW-1133">Transmembrane helix</keyword>
<keyword evidence="4" id="KW-1003">Cell membrane</keyword>
<evidence type="ECO:0000256" key="13">
    <source>
        <dbReference type="ARBA" id="ARBA00042987"/>
    </source>
</evidence>
<organism evidence="17 18">
    <name type="scientific">Macrococcus bovicus</name>
    <dbReference type="NCBI Taxonomy" id="69968"/>
    <lineage>
        <taxon>Bacteria</taxon>
        <taxon>Bacillati</taxon>
        <taxon>Bacillota</taxon>
        <taxon>Bacilli</taxon>
        <taxon>Bacillales</taxon>
        <taxon>Staphylococcaceae</taxon>
        <taxon>Macrococcus</taxon>
    </lineage>
</organism>
<dbReference type="InterPro" id="IPR003594">
    <property type="entry name" value="HATPase_dom"/>
</dbReference>
<dbReference type="GO" id="GO:0016036">
    <property type="term" value="P:cellular response to phosphate starvation"/>
    <property type="evidence" value="ECO:0007669"/>
    <property type="project" value="TreeGrafter"/>
</dbReference>
<feature type="transmembrane region" description="Helical" evidence="15">
    <location>
        <begin position="37"/>
        <end position="58"/>
    </location>
</feature>
<evidence type="ECO:0000256" key="11">
    <source>
        <dbReference type="ARBA" id="ARBA00023012"/>
    </source>
</evidence>
<dbReference type="PROSITE" id="PS50109">
    <property type="entry name" value="HIS_KIN"/>
    <property type="match status" value="1"/>
</dbReference>
<dbReference type="GO" id="GO:0000155">
    <property type="term" value="F:phosphorelay sensor kinase activity"/>
    <property type="evidence" value="ECO:0007669"/>
    <property type="project" value="TreeGrafter"/>
</dbReference>
<evidence type="ECO:0000256" key="8">
    <source>
        <dbReference type="ARBA" id="ARBA00022777"/>
    </source>
</evidence>
<dbReference type="Gene3D" id="3.30.565.10">
    <property type="entry name" value="Histidine kinase-like ATPase, C-terminal domain"/>
    <property type="match status" value="1"/>
</dbReference>
<dbReference type="InterPro" id="IPR004358">
    <property type="entry name" value="Sig_transdc_His_kin-like_C"/>
</dbReference>
<evidence type="ECO:0000256" key="15">
    <source>
        <dbReference type="SAM" id="Phobius"/>
    </source>
</evidence>
<evidence type="ECO:0000256" key="4">
    <source>
        <dbReference type="ARBA" id="ARBA00022475"/>
    </source>
</evidence>
<dbReference type="RefSeq" id="WP_133452398.1">
    <property type="nucleotide sequence ID" value="NZ_SCWF01000013.1"/>
</dbReference>
<dbReference type="EC" id="2.7.13.3" evidence="3"/>
<evidence type="ECO:0000256" key="2">
    <source>
        <dbReference type="ARBA" id="ARBA00004651"/>
    </source>
</evidence>
<dbReference type="OrthoDB" id="9780487at2"/>
<feature type="domain" description="Histidine kinase" evidence="16">
    <location>
        <begin position="96"/>
        <end position="298"/>
    </location>
</feature>
<dbReference type="Proteomes" id="UP000294843">
    <property type="component" value="Unassembled WGS sequence"/>
</dbReference>
<proteinExistence type="predicted"/>
<evidence type="ECO:0000313" key="18">
    <source>
        <dbReference type="Proteomes" id="UP000294843"/>
    </source>
</evidence>
<comment type="subcellular location">
    <subcellularLocation>
        <location evidence="2">Cell membrane</location>
        <topology evidence="2">Multi-pass membrane protein</topology>
    </subcellularLocation>
</comment>
<dbReference type="PANTHER" id="PTHR45453:SF2">
    <property type="entry name" value="HISTIDINE KINASE"/>
    <property type="match status" value="1"/>
</dbReference>
<keyword evidence="7" id="KW-0547">Nucleotide-binding</keyword>
<keyword evidence="14" id="KW-0175">Coiled coil</keyword>
<evidence type="ECO:0000256" key="1">
    <source>
        <dbReference type="ARBA" id="ARBA00000085"/>
    </source>
</evidence>
<dbReference type="Pfam" id="PF02518">
    <property type="entry name" value="HATPase_c"/>
    <property type="match status" value="1"/>
</dbReference>
<evidence type="ECO:0000256" key="7">
    <source>
        <dbReference type="ARBA" id="ARBA00022741"/>
    </source>
</evidence>
<keyword evidence="9" id="KW-0067">ATP-binding</keyword>
<dbReference type="InterPro" id="IPR005467">
    <property type="entry name" value="His_kinase_dom"/>
</dbReference>
<evidence type="ECO:0000313" key="17">
    <source>
        <dbReference type="EMBL" id="TDM12971.1"/>
    </source>
</evidence>
<feature type="transmembrane region" description="Helical" evidence="15">
    <location>
        <begin position="12"/>
        <end position="31"/>
    </location>
</feature>
<evidence type="ECO:0000259" key="16">
    <source>
        <dbReference type="PROSITE" id="PS50109"/>
    </source>
</evidence>
<evidence type="ECO:0000256" key="10">
    <source>
        <dbReference type="ARBA" id="ARBA00022989"/>
    </source>
</evidence>
<feature type="coiled-coil region" evidence="14">
    <location>
        <begin position="62"/>
        <end position="89"/>
    </location>
</feature>
<evidence type="ECO:0000256" key="5">
    <source>
        <dbReference type="ARBA" id="ARBA00022679"/>
    </source>
</evidence>
<dbReference type="GO" id="GO:0005886">
    <property type="term" value="C:plasma membrane"/>
    <property type="evidence" value="ECO:0007669"/>
    <property type="project" value="UniProtKB-SubCell"/>
</dbReference>
<dbReference type="SMART" id="SM00387">
    <property type="entry name" value="HATPase_c"/>
    <property type="match status" value="1"/>
</dbReference>
<keyword evidence="12 15" id="KW-0472">Membrane</keyword>
<evidence type="ECO:0000256" key="12">
    <source>
        <dbReference type="ARBA" id="ARBA00023136"/>
    </source>
</evidence>
<keyword evidence="5" id="KW-0808">Transferase</keyword>
<keyword evidence="8 17" id="KW-0418">Kinase</keyword>
<dbReference type="AlphaFoldDB" id="A0A4R6BWX3"/>
<dbReference type="EMBL" id="SCWF01000013">
    <property type="protein sequence ID" value="TDM12971.1"/>
    <property type="molecule type" value="Genomic_DNA"/>
</dbReference>
<dbReference type="InterPro" id="IPR036890">
    <property type="entry name" value="HATPase_C_sf"/>
</dbReference>
<evidence type="ECO:0000256" key="9">
    <source>
        <dbReference type="ARBA" id="ARBA00022840"/>
    </source>
</evidence>
<comment type="caution">
    <text evidence="17">The sequence shown here is derived from an EMBL/GenBank/DDBJ whole genome shotgun (WGS) entry which is preliminary data.</text>
</comment>
<keyword evidence="18" id="KW-1185">Reference proteome</keyword>
<gene>
    <name evidence="17" type="ORF">ERX55_09785</name>
</gene>
<dbReference type="InterPro" id="IPR050351">
    <property type="entry name" value="BphY/WalK/GraS-like"/>
</dbReference>
<dbReference type="PRINTS" id="PR00344">
    <property type="entry name" value="BCTRLSENSOR"/>
</dbReference>
<evidence type="ECO:0000256" key="6">
    <source>
        <dbReference type="ARBA" id="ARBA00022692"/>
    </source>
</evidence>
<dbReference type="GO" id="GO:0005524">
    <property type="term" value="F:ATP binding"/>
    <property type="evidence" value="ECO:0007669"/>
    <property type="project" value="UniProtKB-KW"/>
</dbReference>
<comment type="catalytic activity">
    <reaction evidence="1">
        <text>ATP + protein L-histidine = ADP + protein N-phospho-L-histidine.</text>
        <dbReference type="EC" id="2.7.13.3"/>
    </reaction>
</comment>